<dbReference type="CDD" id="cd03058">
    <property type="entry name" value="GST_N_Tau"/>
    <property type="match status" value="1"/>
</dbReference>
<dbReference type="PROSITE" id="PS50404">
    <property type="entry name" value="GST_NTER"/>
    <property type="match status" value="1"/>
</dbReference>
<dbReference type="AlphaFoldDB" id="A0A498HPI6"/>
<dbReference type="Gene3D" id="3.40.30.10">
    <property type="entry name" value="Glutaredoxin"/>
    <property type="match status" value="1"/>
</dbReference>
<evidence type="ECO:0000259" key="1">
    <source>
        <dbReference type="PROSITE" id="PS50404"/>
    </source>
</evidence>
<name>A0A498HPI6_MALDO</name>
<dbReference type="SUPFAM" id="SSF52833">
    <property type="entry name" value="Thioredoxin-like"/>
    <property type="match status" value="1"/>
</dbReference>
<evidence type="ECO:0000313" key="3">
    <source>
        <dbReference type="Proteomes" id="UP000290289"/>
    </source>
</evidence>
<accession>A0A498HPI6</accession>
<feature type="domain" description="GST N-terminal" evidence="1">
    <location>
        <begin position="1"/>
        <end position="81"/>
    </location>
</feature>
<dbReference type="PANTHER" id="PTHR44548">
    <property type="entry name" value="GST N-TERMINAL DOMAIN-CONTAINING PROTEIN"/>
    <property type="match status" value="1"/>
</dbReference>
<evidence type="ECO:0000313" key="2">
    <source>
        <dbReference type="EMBL" id="RXH71327.1"/>
    </source>
</evidence>
<dbReference type="Proteomes" id="UP000290289">
    <property type="component" value="Chromosome 16"/>
</dbReference>
<reference evidence="2 3" key="1">
    <citation type="submission" date="2018-10" db="EMBL/GenBank/DDBJ databases">
        <title>A high-quality apple genome assembly.</title>
        <authorList>
            <person name="Hu J."/>
        </authorList>
    </citation>
    <scope>NUCLEOTIDE SEQUENCE [LARGE SCALE GENOMIC DNA]</scope>
    <source>
        <strain evidence="3">cv. HFTH1</strain>
        <tissue evidence="2">Young leaf</tissue>
    </source>
</reference>
<keyword evidence="3" id="KW-1185">Reference proteome</keyword>
<dbReference type="Pfam" id="PF02798">
    <property type="entry name" value="GST_N"/>
    <property type="match status" value="1"/>
</dbReference>
<organism evidence="2 3">
    <name type="scientific">Malus domestica</name>
    <name type="common">Apple</name>
    <name type="synonym">Pyrus malus</name>
    <dbReference type="NCBI Taxonomy" id="3750"/>
    <lineage>
        <taxon>Eukaryota</taxon>
        <taxon>Viridiplantae</taxon>
        <taxon>Streptophyta</taxon>
        <taxon>Embryophyta</taxon>
        <taxon>Tracheophyta</taxon>
        <taxon>Spermatophyta</taxon>
        <taxon>Magnoliopsida</taxon>
        <taxon>eudicotyledons</taxon>
        <taxon>Gunneridae</taxon>
        <taxon>Pentapetalae</taxon>
        <taxon>rosids</taxon>
        <taxon>fabids</taxon>
        <taxon>Rosales</taxon>
        <taxon>Rosaceae</taxon>
        <taxon>Amygdaloideae</taxon>
        <taxon>Maleae</taxon>
        <taxon>Malus</taxon>
    </lineage>
</organism>
<protein>
    <recommendedName>
        <fullName evidence="1">GST N-terminal domain-containing protein</fullName>
    </recommendedName>
</protein>
<dbReference type="STRING" id="3750.A0A498HPI6"/>
<comment type="caution">
    <text evidence="2">The sequence shown here is derived from an EMBL/GenBank/DDBJ whole genome shotgun (WGS) entry which is preliminary data.</text>
</comment>
<gene>
    <name evidence="2" type="ORF">DVH24_018682</name>
</gene>
<dbReference type="InterPro" id="IPR036249">
    <property type="entry name" value="Thioredoxin-like_sf"/>
</dbReference>
<dbReference type="EMBL" id="RDQH01000342">
    <property type="protein sequence ID" value="RXH71327.1"/>
    <property type="molecule type" value="Genomic_DNA"/>
</dbReference>
<dbReference type="InterPro" id="IPR004045">
    <property type="entry name" value="Glutathione_S-Trfase_N"/>
</dbReference>
<proteinExistence type="predicted"/>
<dbReference type="PANTHER" id="PTHR44548:SF3">
    <property type="entry name" value="GST N-TERMINAL DOMAIN-CONTAINING PROTEIN"/>
    <property type="match status" value="1"/>
</dbReference>
<sequence>MEVKLLGFWPSPYVYRVIRALNLKGVKYDYIEQDLSNKSELLLLQCNPVYKKVSVLLDLGKSISESVVILEYIEETWSENNLLPEDAYERDLARFWIQFNVSQAQMTKLARKCNLEQFWANNG</sequence>